<protein>
    <recommendedName>
        <fullName evidence="4">VWFA domain-containing protein</fullName>
    </recommendedName>
</protein>
<feature type="signal peptide" evidence="1">
    <location>
        <begin position="1"/>
        <end position="18"/>
    </location>
</feature>
<evidence type="ECO:0000313" key="3">
    <source>
        <dbReference type="Proteomes" id="UP000053791"/>
    </source>
</evidence>
<feature type="chain" id="PRO_5007095554" description="VWFA domain-containing protein" evidence="1">
    <location>
        <begin position="19"/>
        <end position="247"/>
    </location>
</feature>
<evidence type="ECO:0000313" key="2">
    <source>
        <dbReference type="EMBL" id="KUJ85593.1"/>
    </source>
</evidence>
<proteinExistence type="predicted"/>
<keyword evidence="3" id="KW-1185">Reference proteome</keyword>
<dbReference type="InterPro" id="IPR036465">
    <property type="entry name" value="vWFA_dom_sf"/>
</dbReference>
<dbReference type="Proteomes" id="UP000053791">
    <property type="component" value="Unassembled WGS sequence"/>
</dbReference>
<accession>A0A101CY93</accession>
<evidence type="ECO:0008006" key="4">
    <source>
        <dbReference type="Google" id="ProtNLM"/>
    </source>
</evidence>
<dbReference type="SUPFAM" id="SSF53300">
    <property type="entry name" value="vWA-like"/>
    <property type="match status" value="1"/>
</dbReference>
<dbReference type="Pfam" id="PF06707">
    <property type="entry name" value="DUF1194"/>
    <property type="match status" value="1"/>
</dbReference>
<reference evidence="2 3" key="1">
    <citation type="submission" date="2015-12" db="EMBL/GenBank/DDBJ databases">
        <authorList>
            <person name="Shamseldin A."/>
            <person name="Moawad H."/>
            <person name="Abd El-Rahim W.M."/>
            <person name="Sadowsky M.J."/>
        </authorList>
    </citation>
    <scope>NUCLEOTIDE SEQUENCE [LARGE SCALE GENOMIC DNA]</scope>
    <source>
        <strain evidence="2 3">ZGT118</strain>
    </source>
</reference>
<dbReference type="EMBL" id="LQBQ01000001">
    <property type="protein sequence ID" value="KUJ85593.1"/>
    <property type="molecule type" value="Genomic_DNA"/>
</dbReference>
<name>A0A101CY93_9RHOB</name>
<evidence type="ECO:0000256" key="1">
    <source>
        <dbReference type="SAM" id="SignalP"/>
    </source>
</evidence>
<dbReference type="OrthoDB" id="9792179at2"/>
<dbReference type="STRING" id="1685379.AVO45_00950"/>
<sequence>MIRHLALCLCLLASPLSAQCRQALALGLDVSGSVDSREYQMQLLGLANAMQDAEVVALFLANPSAPVRLAIFEWSEAGHQRLLLPWTEISNETVLQQVSALLRTTQRTAGPAGTAVGSAMLYGVERLREQPDCWKHTLDLSGDGKHNLGPHPSAVKTRLLESGITINGLVIGADDPRADDKRQVQIGELSAYYSAWVILGPGAFVEVALGFKDYEAAMVRKLKRELESPSLSRLAHPVQAAGGADGQ</sequence>
<organism evidence="2 3">
    <name type="scientific">Ruegeria marisrubri</name>
    <dbReference type="NCBI Taxonomy" id="1685379"/>
    <lineage>
        <taxon>Bacteria</taxon>
        <taxon>Pseudomonadati</taxon>
        <taxon>Pseudomonadota</taxon>
        <taxon>Alphaproteobacteria</taxon>
        <taxon>Rhodobacterales</taxon>
        <taxon>Roseobacteraceae</taxon>
        <taxon>Ruegeria</taxon>
    </lineage>
</organism>
<dbReference type="RefSeq" id="WP_068343458.1">
    <property type="nucleotide sequence ID" value="NZ_LQBQ01000001.1"/>
</dbReference>
<dbReference type="AlphaFoldDB" id="A0A101CY93"/>
<dbReference type="Gene3D" id="3.40.50.410">
    <property type="entry name" value="von Willebrand factor, type A domain"/>
    <property type="match status" value="1"/>
</dbReference>
<keyword evidence="1" id="KW-0732">Signal</keyword>
<gene>
    <name evidence="2" type="ORF">AVO45_00950</name>
</gene>
<comment type="caution">
    <text evidence="2">The sequence shown here is derived from an EMBL/GenBank/DDBJ whole genome shotgun (WGS) entry which is preliminary data.</text>
</comment>
<dbReference type="InterPro" id="IPR010607">
    <property type="entry name" value="DUF1194"/>
</dbReference>